<organism evidence="2 3">
    <name type="scientific">Pseudomonas hygromyciniae</name>
    <dbReference type="NCBI Taxonomy" id="2812000"/>
    <lineage>
        <taxon>Bacteria</taxon>
        <taxon>Pseudomonadati</taxon>
        <taxon>Pseudomonadota</taxon>
        <taxon>Gammaproteobacteria</taxon>
        <taxon>Pseudomonadales</taxon>
        <taxon>Pseudomonadaceae</taxon>
        <taxon>Pseudomonas</taxon>
    </lineage>
</organism>
<feature type="region of interest" description="Disordered" evidence="1">
    <location>
        <begin position="95"/>
        <end position="117"/>
    </location>
</feature>
<dbReference type="EMBL" id="CP070506">
    <property type="protein sequence ID" value="QSB39154.1"/>
    <property type="molecule type" value="Genomic_DNA"/>
</dbReference>
<reference evidence="2 3" key="1">
    <citation type="submission" date="2021-02" db="EMBL/GenBank/DDBJ databases">
        <title>Genomic and phenotypic characterization of Pseudomonas hygromyciniae, a novel bacterial species discovered from a commercially purchased antibiotic vial.</title>
        <authorList>
            <person name="Turner T.L."/>
            <person name="Mitra S.D."/>
            <person name="Kochan T.J."/>
            <person name="Pincus N.B."/>
            <person name="Lebrun-Corbin M."/>
            <person name="Cheung B."/>
            <person name="Gatesy S.W."/>
            <person name="Afzal T."/>
            <person name="Ozer E.A."/>
            <person name="Hauser A.R."/>
        </authorList>
    </citation>
    <scope>NUCLEOTIDE SEQUENCE [LARGE SCALE GENOMIC DNA]</scope>
    <source>
        <strain evidence="2 3">SDM007</strain>
    </source>
</reference>
<sequence>MNSTKTERTTYHLINLEDQSFFPGSVDAHQSLGMDKTQLMSAITSQAVHPFGLLTKTAAVADLQQSLPQALDDSGDSEVPERGFTACAGRGCCGAETEPSDIEPGSPFRQARTISSG</sequence>
<dbReference type="Proteomes" id="UP000663249">
    <property type="component" value="Chromosome"/>
</dbReference>
<accession>A0ABX7JUV2</accession>
<proteinExistence type="predicted"/>
<evidence type="ECO:0000313" key="3">
    <source>
        <dbReference type="Proteomes" id="UP000663249"/>
    </source>
</evidence>
<evidence type="ECO:0000313" key="2">
    <source>
        <dbReference type="EMBL" id="QSB39154.1"/>
    </source>
</evidence>
<name>A0ABX7JUV2_9PSED</name>
<keyword evidence="3" id="KW-1185">Reference proteome</keyword>
<gene>
    <name evidence="2" type="ORF">JTY93_23485</name>
</gene>
<protein>
    <submittedName>
        <fullName evidence="2">Uncharacterized protein</fullName>
    </submittedName>
</protein>
<evidence type="ECO:0000256" key="1">
    <source>
        <dbReference type="SAM" id="MobiDB-lite"/>
    </source>
</evidence>
<dbReference type="RefSeq" id="WP_205518926.1">
    <property type="nucleotide sequence ID" value="NZ_CP070506.1"/>
</dbReference>